<gene>
    <name evidence="4" type="ORF">H8702_12475</name>
</gene>
<dbReference type="Proteomes" id="UP000632659">
    <property type="component" value="Unassembled WGS sequence"/>
</dbReference>
<dbReference type="RefSeq" id="WP_187536809.1">
    <property type="nucleotide sequence ID" value="NZ_JACRTL010000009.1"/>
</dbReference>
<dbReference type="PANTHER" id="PTHR36120">
    <property type="entry name" value="FUCOSE ISOMERASE"/>
    <property type="match status" value="1"/>
</dbReference>
<proteinExistence type="predicted"/>
<organism evidence="4 5">
    <name type="scientific">Massiliimalia timonensis</name>
    <dbReference type="NCBI Taxonomy" id="1987501"/>
    <lineage>
        <taxon>Bacteria</taxon>
        <taxon>Bacillati</taxon>
        <taxon>Bacillota</taxon>
        <taxon>Clostridia</taxon>
        <taxon>Eubacteriales</taxon>
        <taxon>Oscillospiraceae</taxon>
        <taxon>Massiliimalia</taxon>
    </lineage>
</organism>
<dbReference type="AlphaFoldDB" id="A0A8J6TXZ3"/>
<evidence type="ECO:0000256" key="2">
    <source>
        <dbReference type="ARBA" id="ARBA00023277"/>
    </source>
</evidence>
<keyword evidence="1" id="KW-0413">Isomerase</keyword>
<keyword evidence="2" id="KW-0119">Carbohydrate metabolism</keyword>
<dbReference type="GO" id="GO:0005737">
    <property type="term" value="C:cytoplasm"/>
    <property type="evidence" value="ECO:0007669"/>
    <property type="project" value="InterPro"/>
</dbReference>
<reference evidence="4" key="1">
    <citation type="submission" date="2020-08" db="EMBL/GenBank/DDBJ databases">
        <title>Genome public.</title>
        <authorList>
            <person name="Liu C."/>
            <person name="Sun Q."/>
        </authorList>
    </citation>
    <scope>NUCLEOTIDE SEQUENCE</scope>
    <source>
        <strain evidence="4">NSJ-15</strain>
    </source>
</reference>
<sequence length="463" mass="51360">MPDITFALFFGNRGFFPGELIADARKELTEAVEKAGYHSIMMEETETRYGAVETIEEGEKFARFLAGNRGKYQGIILCLPNFGDENGACVALKDAGVPILVQAYPDEVGKMDFAHRRDALCGKIAMCNVLRQCGIKYTLLKPFTVHPSSDEFQAQIETFAGVCRIVNGLKRYNLGAIGARTTAFKTVRVDEIGLQRSGVNIETFDLGEIFRRMRDVSSDRIEEKMAAYLKITHFDFPIEKLHNIARLGAVVDDLILEYHLNGIALRCWNEFQLEFGIAPCMVLGELNERGIAASCEVDITNTLMMQALALAGNMPSMLLDINNNYRDNPDKCILFHCGPIPISLMEGKGTTVEHKMFVKSYGEGSGIGVNQGKLRKGKITFGSMKTEDGKICAYLGCGELTKEPIEPEFFGTGSVLYSKGLDGILDYIGKNGYRHHMAVAPEHICDAAEEALANYLEYDVKRF</sequence>
<dbReference type="EMBL" id="JACRTL010000009">
    <property type="protein sequence ID" value="MBC8611905.1"/>
    <property type="molecule type" value="Genomic_DNA"/>
</dbReference>
<evidence type="ECO:0000259" key="3">
    <source>
        <dbReference type="Pfam" id="PF02952"/>
    </source>
</evidence>
<name>A0A8J6TXZ3_9FIRM</name>
<dbReference type="GO" id="GO:0008736">
    <property type="term" value="F:L-fucose isomerase activity"/>
    <property type="evidence" value="ECO:0007669"/>
    <property type="project" value="InterPro"/>
</dbReference>
<dbReference type="SUPFAM" id="SSF53743">
    <property type="entry name" value="FucI/AraA N-terminal and middle domains"/>
    <property type="match status" value="1"/>
</dbReference>
<accession>A0A8J6TXZ3</accession>
<keyword evidence="5" id="KW-1185">Reference proteome</keyword>
<evidence type="ECO:0000313" key="5">
    <source>
        <dbReference type="Proteomes" id="UP000632659"/>
    </source>
</evidence>
<dbReference type="Pfam" id="PF02952">
    <property type="entry name" value="Fucose_iso_C"/>
    <property type="match status" value="1"/>
</dbReference>
<evidence type="ECO:0000256" key="1">
    <source>
        <dbReference type="ARBA" id="ARBA00023235"/>
    </source>
</evidence>
<feature type="domain" description="L-fucose isomerase C-terminal" evidence="3">
    <location>
        <begin position="334"/>
        <end position="461"/>
    </location>
</feature>
<dbReference type="PANTHER" id="PTHR36120:SF1">
    <property type="entry name" value="L-FUCOSE ISOMERASE C-TERMINAL DOMAIN-CONTAINING PROTEIN"/>
    <property type="match status" value="1"/>
</dbReference>
<dbReference type="InterPro" id="IPR015888">
    <property type="entry name" value="Fuc_isomerase_C"/>
</dbReference>
<dbReference type="GO" id="GO:0006004">
    <property type="term" value="P:fucose metabolic process"/>
    <property type="evidence" value="ECO:0007669"/>
    <property type="project" value="InterPro"/>
</dbReference>
<dbReference type="InterPro" id="IPR009015">
    <property type="entry name" value="Fucose_isomerase_N/cen_sf"/>
</dbReference>
<comment type="caution">
    <text evidence="4">The sequence shown here is derived from an EMBL/GenBank/DDBJ whole genome shotgun (WGS) entry which is preliminary data.</text>
</comment>
<evidence type="ECO:0000313" key="4">
    <source>
        <dbReference type="EMBL" id="MBC8611905.1"/>
    </source>
</evidence>
<protein>
    <recommendedName>
        <fullName evidence="3">L-fucose isomerase C-terminal domain-containing protein</fullName>
    </recommendedName>
</protein>